<dbReference type="Proteomes" id="UP000030889">
    <property type="component" value="Unassembled WGS sequence"/>
</dbReference>
<reference evidence="1 2" key="1">
    <citation type="submission" date="2014-09" db="EMBL/GenBank/DDBJ databases">
        <title>Alistipes sp. 627, sp. nov., a novel member of the family Rikenellaceae isolated from human faeces.</title>
        <authorList>
            <person name="Shkoporov A.N."/>
            <person name="Chaplin A.V."/>
            <person name="Motuzova O.V."/>
            <person name="Kafarskaia L.I."/>
            <person name="Khokhlova E.V."/>
            <person name="Efimov B.A."/>
        </authorList>
    </citation>
    <scope>NUCLEOTIDE SEQUENCE [LARGE SCALE GENOMIC DNA]</scope>
    <source>
        <strain evidence="1 2">627</strain>
    </source>
</reference>
<organism evidence="1 2">
    <name type="scientific">Alistipes inops</name>
    <dbReference type="NCBI Taxonomy" id="1501391"/>
    <lineage>
        <taxon>Bacteria</taxon>
        <taxon>Pseudomonadati</taxon>
        <taxon>Bacteroidota</taxon>
        <taxon>Bacteroidia</taxon>
        <taxon>Bacteroidales</taxon>
        <taxon>Rikenellaceae</taxon>
        <taxon>Alistipes</taxon>
    </lineage>
</organism>
<evidence type="ECO:0000313" key="2">
    <source>
        <dbReference type="Proteomes" id="UP000030889"/>
    </source>
</evidence>
<gene>
    <name evidence="1" type="ORF">LG35_06565</name>
</gene>
<dbReference type="RefSeq" id="WP_022063361.1">
    <property type="nucleotide sequence ID" value="NZ_JRGF01000007.1"/>
</dbReference>
<evidence type="ECO:0000313" key="1">
    <source>
        <dbReference type="EMBL" id="KHE41904.1"/>
    </source>
</evidence>
<accession>A0ABR4YI13</accession>
<sequence length="222" mass="24202">MRKFYTNYVLPAAVFAVSLLSYGCVDREYSLDNIDGGGSISVGDVITTPPVTAHLTFEGILGGMDEVERILEENGLSFEDIGFVEMYIGEELFLVNLPLDIPLIPEGMTDTFLPEGDDKVELLLDIASTLPMAMDLKIEFTDASGAVVTAFDTISIAKAGEGEEFGAQERLDITDVIGRISDIEGMNVTLLRPDLEKVKFLLDNYIEVGVRLEKTGGIKLPL</sequence>
<dbReference type="EMBL" id="JRGF01000007">
    <property type="protein sequence ID" value="KHE41904.1"/>
    <property type="molecule type" value="Genomic_DNA"/>
</dbReference>
<keyword evidence="2" id="KW-1185">Reference proteome</keyword>
<evidence type="ECO:0008006" key="3">
    <source>
        <dbReference type="Google" id="ProtNLM"/>
    </source>
</evidence>
<proteinExistence type="predicted"/>
<dbReference type="PROSITE" id="PS51257">
    <property type="entry name" value="PROKAR_LIPOPROTEIN"/>
    <property type="match status" value="1"/>
</dbReference>
<comment type="caution">
    <text evidence="1">The sequence shown here is derived from an EMBL/GenBank/DDBJ whole genome shotgun (WGS) entry which is preliminary data.</text>
</comment>
<protein>
    <recommendedName>
        <fullName evidence="3">DUF4382 domain-containing protein</fullName>
    </recommendedName>
</protein>
<name>A0ABR4YI13_9BACT</name>